<evidence type="ECO:0000256" key="1">
    <source>
        <dbReference type="SAM" id="MobiDB-lite"/>
    </source>
</evidence>
<evidence type="ECO:0000313" key="2">
    <source>
        <dbReference type="EMBL" id="OAE26688.1"/>
    </source>
</evidence>
<reference evidence="2" key="1">
    <citation type="submission" date="2016-03" db="EMBL/GenBank/DDBJ databases">
        <title>Mechanisms controlling the formation of the plant cell surface in tip-growing cells are functionally conserved among land plants.</title>
        <authorList>
            <person name="Honkanen S."/>
            <person name="Jones V.A."/>
            <person name="Morieri G."/>
            <person name="Champion C."/>
            <person name="Hetherington A.J."/>
            <person name="Kelly S."/>
            <person name="Saint-Marcoux D."/>
            <person name="Proust H."/>
            <person name="Prescott H."/>
            <person name="Dolan L."/>
        </authorList>
    </citation>
    <scope>NUCLEOTIDE SEQUENCE [LARGE SCALE GENOMIC DNA]</scope>
    <source>
        <tissue evidence="2">Whole gametophyte</tissue>
    </source>
</reference>
<protein>
    <submittedName>
        <fullName evidence="2">Uncharacterized protein</fullName>
    </submittedName>
</protein>
<accession>A0A176W0T6</accession>
<comment type="caution">
    <text evidence="2">The sequence shown here is derived from an EMBL/GenBank/DDBJ whole genome shotgun (WGS) entry which is preliminary data.</text>
</comment>
<name>A0A176W0T6_MARPO</name>
<dbReference type="EMBL" id="LVLJ01002132">
    <property type="protein sequence ID" value="OAE26688.1"/>
    <property type="molecule type" value="Genomic_DNA"/>
</dbReference>
<gene>
    <name evidence="2" type="ORF">AXG93_3582s1010</name>
</gene>
<sequence length="183" mass="19908">MLLEVGKSSSVRPTPPSDTGGRTEILTSSVVDADVPSSVMMQMATSVLKSPLFSTTELMDLGIDLTRIFWVAATSCERGRGTSTCVEICKDTVEEPSSTSTLIEETSWHAATARMESLRAQLAIDFYKDVEDIVSFAAAVSSPLDVPLWSSCKTLQQEVDKLVKKAWSEASLQEEVERIQVIG</sequence>
<evidence type="ECO:0000313" key="3">
    <source>
        <dbReference type="Proteomes" id="UP000077202"/>
    </source>
</evidence>
<dbReference type="AlphaFoldDB" id="A0A176W0T6"/>
<organism evidence="2 3">
    <name type="scientific">Marchantia polymorpha subsp. ruderalis</name>
    <dbReference type="NCBI Taxonomy" id="1480154"/>
    <lineage>
        <taxon>Eukaryota</taxon>
        <taxon>Viridiplantae</taxon>
        <taxon>Streptophyta</taxon>
        <taxon>Embryophyta</taxon>
        <taxon>Marchantiophyta</taxon>
        <taxon>Marchantiopsida</taxon>
        <taxon>Marchantiidae</taxon>
        <taxon>Marchantiales</taxon>
        <taxon>Marchantiaceae</taxon>
        <taxon>Marchantia</taxon>
    </lineage>
</organism>
<dbReference type="Proteomes" id="UP000077202">
    <property type="component" value="Unassembled WGS sequence"/>
</dbReference>
<keyword evidence="3" id="KW-1185">Reference proteome</keyword>
<proteinExistence type="predicted"/>
<feature type="region of interest" description="Disordered" evidence="1">
    <location>
        <begin position="1"/>
        <end position="23"/>
    </location>
</feature>